<dbReference type="InterPro" id="IPR001646">
    <property type="entry name" value="5peptide_repeat"/>
</dbReference>
<dbReference type="EMBL" id="JAAGWF010000012">
    <property type="protein sequence ID" value="NEK58664.1"/>
    <property type="molecule type" value="Genomic_DNA"/>
</dbReference>
<dbReference type="Proteomes" id="UP000470246">
    <property type="component" value="Unassembled WGS sequence"/>
</dbReference>
<dbReference type="Gene3D" id="2.160.20.80">
    <property type="entry name" value="E3 ubiquitin-protein ligase SopA"/>
    <property type="match status" value="1"/>
</dbReference>
<feature type="region of interest" description="Disordered" evidence="1">
    <location>
        <begin position="1"/>
        <end position="47"/>
    </location>
</feature>
<proteinExistence type="predicted"/>
<keyword evidence="3" id="KW-1185">Reference proteome</keyword>
<dbReference type="PANTHER" id="PTHR14136">
    <property type="entry name" value="BTB_POZ DOMAIN-CONTAINING PROTEIN KCTD9"/>
    <property type="match status" value="1"/>
</dbReference>
<reference evidence="2 3" key="1">
    <citation type="submission" date="2020-02" db="EMBL/GenBank/DDBJ databases">
        <title>Geodermatophilus sabuli CPCC 205279 I12A-02694.</title>
        <authorList>
            <person name="Jiang Z."/>
        </authorList>
    </citation>
    <scope>NUCLEOTIDE SEQUENCE [LARGE SCALE GENOMIC DNA]</scope>
    <source>
        <strain evidence="2 3">I12A-02694</strain>
    </source>
</reference>
<feature type="compositionally biased region" description="Basic and acidic residues" evidence="1">
    <location>
        <begin position="1"/>
        <end position="17"/>
    </location>
</feature>
<protein>
    <submittedName>
        <fullName evidence="2">Pentapeptide repeat-containing protein</fullName>
    </submittedName>
</protein>
<evidence type="ECO:0000256" key="1">
    <source>
        <dbReference type="SAM" id="MobiDB-lite"/>
    </source>
</evidence>
<accession>A0A7K3W3F9</accession>
<evidence type="ECO:0000313" key="3">
    <source>
        <dbReference type="Proteomes" id="UP000470246"/>
    </source>
</evidence>
<dbReference type="PANTHER" id="PTHR14136:SF17">
    <property type="entry name" value="BTB_POZ DOMAIN-CONTAINING PROTEIN KCTD9"/>
    <property type="match status" value="1"/>
</dbReference>
<dbReference type="AlphaFoldDB" id="A0A7K3W3F9"/>
<sequence>MAAEVDHLGGDQGADRPRGRRGRAGHPGAPDHLRQPGRTPVPHPDPREQLRADCGRCAGLCCVLPAFAASADFAVDKPAGRPCTHLQGDFRCGIHADLRDRGFPGCTVFDCFGAGQQTVQVTFGGRDWRGSPELAAPMGTAFGVLRQLHELLWYLAEALALPVAAPLHPELAALRDRTEQLTAAGGDELAAVDTGAYRAEAGTLLQAVSELARAGLPGRNRDRRGADLVGARLRGADLRGASLRGAYLIAADLRGADLRRADLLGADLRAADLRGADLTGALFLTRPQVAAARGDAGTILPAVLEHPAHWGAP</sequence>
<name>A0A7K3W3F9_9ACTN</name>
<dbReference type="Pfam" id="PF00805">
    <property type="entry name" value="Pentapeptide"/>
    <property type="match status" value="1"/>
</dbReference>
<gene>
    <name evidence="2" type="ORF">GCU56_12375</name>
</gene>
<dbReference type="InterPro" id="IPR051082">
    <property type="entry name" value="Pentapeptide-BTB/POZ_domain"/>
</dbReference>
<comment type="caution">
    <text evidence="2">The sequence shown here is derived from an EMBL/GenBank/DDBJ whole genome shotgun (WGS) entry which is preliminary data.</text>
</comment>
<evidence type="ECO:0000313" key="2">
    <source>
        <dbReference type="EMBL" id="NEK58664.1"/>
    </source>
</evidence>
<dbReference type="SUPFAM" id="SSF141571">
    <property type="entry name" value="Pentapeptide repeat-like"/>
    <property type="match status" value="1"/>
</dbReference>
<organism evidence="2 3">
    <name type="scientific">Geodermatophilus sabuli</name>
    <dbReference type="NCBI Taxonomy" id="1564158"/>
    <lineage>
        <taxon>Bacteria</taxon>
        <taxon>Bacillati</taxon>
        <taxon>Actinomycetota</taxon>
        <taxon>Actinomycetes</taxon>
        <taxon>Geodermatophilales</taxon>
        <taxon>Geodermatophilaceae</taxon>
        <taxon>Geodermatophilus</taxon>
    </lineage>
</organism>